<evidence type="ECO:0000256" key="4">
    <source>
        <dbReference type="ARBA" id="ARBA00022989"/>
    </source>
</evidence>
<keyword evidence="6" id="KW-0175">Coiled coil</keyword>
<dbReference type="AlphaFoldDB" id="B8JEA3"/>
<dbReference type="PANTHER" id="PTHR32309">
    <property type="entry name" value="TYROSINE-PROTEIN KINASE"/>
    <property type="match status" value="1"/>
</dbReference>
<reference evidence="9" key="1">
    <citation type="submission" date="2009-01" db="EMBL/GenBank/DDBJ databases">
        <title>Complete sequence of Anaeromyxobacter dehalogenans 2CP-1.</title>
        <authorList>
            <consortium name="US DOE Joint Genome Institute"/>
            <person name="Lucas S."/>
            <person name="Copeland A."/>
            <person name="Lapidus A."/>
            <person name="Glavina del Rio T."/>
            <person name="Dalin E."/>
            <person name="Tice H."/>
            <person name="Bruce D."/>
            <person name="Goodwin L."/>
            <person name="Pitluck S."/>
            <person name="Saunders E."/>
            <person name="Brettin T."/>
            <person name="Detter J.C."/>
            <person name="Han C."/>
            <person name="Larimer F."/>
            <person name="Land M."/>
            <person name="Hauser L."/>
            <person name="Kyrpides N."/>
            <person name="Ovchinnikova G."/>
            <person name="Beliaev A.S."/>
            <person name="Richardson P."/>
        </authorList>
    </citation>
    <scope>NUCLEOTIDE SEQUENCE</scope>
    <source>
        <strain evidence="9">2CP-1</strain>
    </source>
</reference>
<keyword evidence="3 7" id="KW-0812">Transmembrane</keyword>
<dbReference type="HOGENOM" id="CLU_009912_5_1_7"/>
<protein>
    <submittedName>
        <fullName evidence="9">Lipopolysaccharide biosynthesis protein</fullName>
    </submittedName>
</protein>
<comment type="subcellular location">
    <subcellularLocation>
        <location evidence="1">Cell membrane</location>
        <topology evidence="1">Multi-pass membrane protein</topology>
    </subcellularLocation>
</comment>
<dbReference type="KEGG" id="acp:A2cp1_2831"/>
<keyword evidence="10" id="KW-1185">Reference proteome</keyword>
<dbReference type="InterPro" id="IPR003856">
    <property type="entry name" value="LPS_length_determ_N"/>
</dbReference>
<dbReference type="Pfam" id="PF02706">
    <property type="entry name" value="Wzz"/>
    <property type="match status" value="1"/>
</dbReference>
<evidence type="ECO:0000256" key="3">
    <source>
        <dbReference type="ARBA" id="ARBA00022692"/>
    </source>
</evidence>
<feature type="coiled-coil region" evidence="6">
    <location>
        <begin position="276"/>
        <end position="333"/>
    </location>
</feature>
<keyword evidence="2" id="KW-1003">Cell membrane</keyword>
<accession>B8JEA3</accession>
<evidence type="ECO:0000313" key="10">
    <source>
        <dbReference type="Proteomes" id="UP000007089"/>
    </source>
</evidence>
<keyword evidence="5 7" id="KW-0472">Membrane</keyword>
<evidence type="ECO:0000256" key="1">
    <source>
        <dbReference type="ARBA" id="ARBA00004651"/>
    </source>
</evidence>
<evidence type="ECO:0000256" key="6">
    <source>
        <dbReference type="SAM" id="Coils"/>
    </source>
</evidence>
<dbReference type="GO" id="GO:0005886">
    <property type="term" value="C:plasma membrane"/>
    <property type="evidence" value="ECO:0007669"/>
    <property type="project" value="UniProtKB-SubCell"/>
</dbReference>
<proteinExistence type="predicted"/>
<evidence type="ECO:0000256" key="2">
    <source>
        <dbReference type="ARBA" id="ARBA00022475"/>
    </source>
</evidence>
<feature type="transmembrane region" description="Helical" evidence="7">
    <location>
        <begin position="20"/>
        <end position="38"/>
    </location>
</feature>
<organism evidence="9 10">
    <name type="scientific">Anaeromyxobacter dehalogenans (strain ATCC BAA-258 / DSM 21875 / 2CP-1)</name>
    <dbReference type="NCBI Taxonomy" id="455488"/>
    <lineage>
        <taxon>Bacteria</taxon>
        <taxon>Pseudomonadati</taxon>
        <taxon>Myxococcota</taxon>
        <taxon>Myxococcia</taxon>
        <taxon>Myxococcales</taxon>
        <taxon>Cystobacterineae</taxon>
        <taxon>Anaeromyxobacteraceae</taxon>
        <taxon>Anaeromyxobacter</taxon>
    </lineage>
</organism>
<dbReference type="Proteomes" id="UP000007089">
    <property type="component" value="Chromosome"/>
</dbReference>
<gene>
    <name evidence="9" type="ordered locus">A2cp1_2831</name>
</gene>
<sequence length="456" mass="49771">MERTYTIHDLFAALRRRKVIALVVSVIVLATGAAIALLTPAEYTASSTVQIEPRRLPVDFFPAQGVAPFEDRMRTIKHGILARPVLEKVVKETDFFPDLRGDLDQAVEKLRRQVEVRLEGEVPGGPPALLFVVEVRGADPRKVKAAAELLPRFYEQMTREVLASQARALRETLDAQTTEMSKALADHERKILGFKLEHAAELPEMIDTNARAAARAQALVEMHLSAIADARRRRNTVLASIPEGPSAPGMSEAALDAAQRRVQAAEAAYGPQHPDVRRARRELDEAKGRRDEEVEGYRKGRVAEQLARLDEEVSEHQQALTGLQAELASYQKRVEAAPRWGQELAARSRDYEVLRAKYVSTVSRRADAAAAEQLLAADGQALFRVIEPALAPTRPSAPDRGRMLLLALLASVAAGLAAAGLAEWLDGSMRGPEDAAALGVPVLAAIPRIGPRSHAS</sequence>
<dbReference type="RefSeq" id="WP_012633924.1">
    <property type="nucleotide sequence ID" value="NC_011891.1"/>
</dbReference>
<evidence type="ECO:0000313" key="9">
    <source>
        <dbReference type="EMBL" id="ACL66168.1"/>
    </source>
</evidence>
<evidence type="ECO:0000256" key="7">
    <source>
        <dbReference type="SAM" id="Phobius"/>
    </source>
</evidence>
<dbReference type="InterPro" id="IPR050445">
    <property type="entry name" value="Bact_polysacc_biosynth/exp"/>
</dbReference>
<dbReference type="EMBL" id="CP001359">
    <property type="protein sequence ID" value="ACL66168.1"/>
    <property type="molecule type" value="Genomic_DNA"/>
</dbReference>
<dbReference type="PANTHER" id="PTHR32309:SF31">
    <property type="entry name" value="CAPSULAR EXOPOLYSACCHARIDE FAMILY"/>
    <property type="match status" value="1"/>
</dbReference>
<feature type="domain" description="Polysaccharide chain length determinant N-terminal" evidence="8">
    <location>
        <begin position="8"/>
        <end position="92"/>
    </location>
</feature>
<keyword evidence="4 7" id="KW-1133">Transmembrane helix</keyword>
<evidence type="ECO:0000256" key="5">
    <source>
        <dbReference type="ARBA" id="ARBA00023136"/>
    </source>
</evidence>
<evidence type="ECO:0000259" key="8">
    <source>
        <dbReference type="Pfam" id="PF02706"/>
    </source>
</evidence>
<name>B8JEA3_ANAD2</name>